<evidence type="ECO:0000256" key="1">
    <source>
        <dbReference type="SAM" id="MobiDB-lite"/>
    </source>
</evidence>
<feature type="region of interest" description="Disordered" evidence="1">
    <location>
        <begin position="58"/>
        <end position="91"/>
    </location>
</feature>
<dbReference type="Proteomes" id="UP000826271">
    <property type="component" value="Unassembled WGS sequence"/>
</dbReference>
<feature type="compositionally biased region" description="Basic and acidic residues" evidence="1">
    <location>
        <begin position="58"/>
        <end position="67"/>
    </location>
</feature>
<name>A0AAV6W8E4_9LAMI</name>
<organism evidence="2 3">
    <name type="scientific">Buddleja alternifolia</name>
    <dbReference type="NCBI Taxonomy" id="168488"/>
    <lineage>
        <taxon>Eukaryota</taxon>
        <taxon>Viridiplantae</taxon>
        <taxon>Streptophyta</taxon>
        <taxon>Embryophyta</taxon>
        <taxon>Tracheophyta</taxon>
        <taxon>Spermatophyta</taxon>
        <taxon>Magnoliopsida</taxon>
        <taxon>eudicotyledons</taxon>
        <taxon>Gunneridae</taxon>
        <taxon>Pentapetalae</taxon>
        <taxon>asterids</taxon>
        <taxon>lamiids</taxon>
        <taxon>Lamiales</taxon>
        <taxon>Scrophulariaceae</taxon>
        <taxon>Buddlejeae</taxon>
        <taxon>Buddleja</taxon>
    </lineage>
</organism>
<keyword evidence="3" id="KW-1185">Reference proteome</keyword>
<proteinExistence type="predicted"/>
<accession>A0AAV6W8E4</accession>
<gene>
    <name evidence="2" type="ORF">BUALT_Bualt19G0078700</name>
</gene>
<evidence type="ECO:0000313" key="3">
    <source>
        <dbReference type="Proteomes" id="UP000826271"/>
    </source>
</evidence>
<protein>
    <submittedName>
        <fullName evidence="2">Uncharacterized protein</fullName>
    </submittedName>
</protein>
<dbReference type="AlphaFoldDB" id="A0AAV6W8E4"/>
<sequence length="354" mass="39860">MDSFTSSMRNLKSFCSVNNNEISDANSASRLSVAHYSGENNSDPVHSKWLLVRRSREEYRSSDQEKELETEEEQARSESTPNDPSRAPSPEKLTYQQFDDKANEEAQASSGLGQNVLPEVLPRHKVPLTVNLIGSCSDVVHSTAAGEPQALNLPVQTILGKRKAVDAPLRRRKEAYVSKGKVPFVFEGEFWDPKWKVSNESSIFEMGAGGTSFELYKACMLPRDKARFIDAPHLNVEEYRAHFLMQIGLAMHQFSLGNSYWKNVKLVCDEQIASLKEAKKKLDADLSDAKGALKDALLRFDEMEADHTSELSEIDTLILAKKQKLVDLQHEMLNLVVRFQDDIKKEKKIVSSLV</sequence>
<evidence type="ECO:0000313" key="2">
    <source>
        <dbReference type="EMBL" id="KAG8363979.1"/>
    </source>
</evidence>
<reference evidence="2" key="1">
    <citation type="submission" date="2019-10" db="EMBL/GenBank/DDBJ databases">
        <authorList>
            <person name="Zhang R."/>
            <person name="Pan Y."/>
            <person name="Wang J."/>
            <person name="Ma R."/>
            <person name="Yu S."/>
        </authorList>
    </citation>
    <scope>NUCLEOTIDE SEQUENCE</scope>
    <source>
        <strain evidence="2">LA-IB0</strain>
        <tissue evidence="2">Leaf</tissue>
    </source>
</reference>
<dbReference type="EMBL" id="WHWC01000019">
    <property type="protein sequence ID" value="KAG8363979.1"/>
    <property type="molecule type" value="Genomic_DNA"/>
</dbReference>
<comment type="caution">
    <text evidence="2">The sequence shown here is derived from an EMBL/GenBank/DDBJ whole genome shotgun (WGS) entry which is preliminary data.</text>
</comment>